<name>A0A0K2VJ61_LEPSM</name>
<organism evidence="2">
    <name type="scientific">Lepeophtheirus salmonis</name>
    <name type="common">Salmon louse</name>
    <name type="synonym">Caligus salmonis</name>
    <dbReference type="NCBI Taxonomy" id="72036"/>
    <lineage>
        <taxon>Eukaryota</taxon>
        <taxon>Metazoa</taxon>
        <taxon>Ecdysozoa</taxon>
        <taxon>Arthropoda</taxon>
        <taxon>Crustacea</taxon>
        <taxon>Multicrustacea</taxon>
        <taxon>Hexanauplia</taxon>
        <taxon>Copepoda</taxon>
        <taxon>Siphonostomatoida</taxon>
        <taxon>Caligidae</taxon>
        <taxon>Lepeophtheirus</taxon>
    </lineage>
</organism>
<proteinExistence type="predicted"/>
<dbReference type="AlphaFoldDB" id="A0A0K2VJ61"/>
<dbReference type="EMBL" id="HACA01033142">
    <property type="protein sequence ID" value="CDW50503.1"/>
    <property type="molecule type" value="Transcribed_RNA"/>
</dbReference>
<feature type="region of interest" description="Disordered" evidence="1">
    <location>
        <begin position="28"/>
        <end position="55"/>
    </location>
</feature>
<reference evidence="2" key="1">
    <citation type="submission" date="2014-05" db="EMBL/GenBank/DDBJ databases">
        <authorList>
            <person name="Chronopoulou M."/>
        </authorList>
    </citation>
    <scope>NUCLEOTIDE SEQUENCE</scope>
    <source>
        <tissue evidence="2">Whole organism</tissue>
    </source>
</reference>
<evidence type="ECO:0000313" key="2">
    <source>
        <dbReference type="EMBL" id="CDW50503.1"/>
    </source>
</evidence>
<evidence type="ECO:0000256" key="1">
    <source>
        <dbReference type="SAM" id="MobiDB-lite"/>
    </source>
</evidence>
<feature type="non-terminal residue" evidence="2">
    <location>
        <position position="1"/>
    </location>
</feature>
<accession>A0A0K2VJ61</accession>
<feature type="compositionally biased region" description="Polar residues" evidence="1">
    <location>
        <begin position="30"/>
        <end position="48"/>
    </location>
</feature>
<protein>
    <submittedName>
        <fullName evidence="2">Uncharacterized protein</fullName>
    </submittedName>
</protein>
<sequence length="55" mass="6275">YQTKYIQCTPGTYPPCCLSYIHVQDDHGQRQYNQDGPSGRQHLSSSPCVHQGHEK</sequence>